<protein>
    <submittedName>
        <fullName evidence="8">DNA-directed RNA polymerase sigma-70 factor</fullName>
    </submittedName>
</protein>
<dbReference type="GO" id="GO:0000428">
    <property type="term" value="C:DNA-directed RNA polymerase complex"/>
    <property type="evidence" value="ECO:0007669"/>
    <property type="project" value="UniProtKB-KW"/>
</dbReference>
<feature type="domain" description="RNA polymerase sigma factor 70 region 4 type 2" evidence="7">
    <location>
        <begin position="135"/>
        <end position="182"/>
    </location>
</feature>
<keyword evidence="3" id="KW-0731">Sigma factor</keyword>
<keyword evidence="9" id="KW-1185">Reference proteome</keyword>
<dbReference type="PANTHER" id="PTHR43133:SF8">
    <property type="entry name" value="RNA POLYMERASE SIGMA FACTOR HI_1459-RELATED"/>
    <property type="match status" value="1"/>
</dbReference>
<keyword evidence="5" id="KW-0804">Transcription</keyword>
<accession>A0ABQ3ULU4</accession>
<dbReference type="InterPro" id="IPR013325">
    <property type="entry name" value="RNA_pol_sigma_r2"/>
</dbReference>
<evidence type="ECO:0000256" key="5">
    <source>
        <dbReference type="ARBA" id="ARBA00023163"/>
    </source>
</evidence>
<dbReference type="InterPro" id="IPR039425">
    <property type="entry name" value="RNA_pol_sigma-70-like"/>
</dbReference>
<sequence length="189" mass="21744">MQAGYTFSTMHQPEELQGEEALVQAAKADPVAFEPLYQHYKARIYRYLLLRIGSQEDVADLTQQVFLKAMISLGDYKARGSFAAWLFRIAFHTVSDTYRRKKFAFSWDSLPEAEQLIGDEDPESIFLLRERRVHLRELINQLDERKRELIALRFSAGLNASEIAQVVGKSPAAVRKQLTRILQGLKEQL</sequence>
<evidence type="ECO:0000259" key="7">
    <source>
        <dbReference type="Pfam" id="PF08281"/>
    </source>
</evidence>
<dbReference type="RefSeq" id="WP_201370219.1">
    <property type="nucleotide sequence ID" value="NZ_BNJG01000001.1"/>
</dbReference>
<dbReference type="InterPro" id="IPR013249">
    <property type="entry name" value="RNA_pol_sigma70_r4_t2"/>
</dbReference>
<proteinExistence type="inferred from homology"/>
<evidence type="ECO:0000259" key="6">
    <source>
        <dbReference type="Pfam" id="PF04542"/>
    </source>
</evidence>
<evidence type="ECO:0000256" key="3">
    <source>
        <dbReference type="ARBA" id="ARBA00023082"/>
    </source>
</evidence>
<dbReference type="SUPFAM" id="SSF88659">
    <property type="entry name" value="Sigma3 and sigma4 domains of RNA polymerase sigma factors"/>
    <property type="match status" value="1"/>
</dbReference>
<dbReference type="SUPFAM" id="SSF88946">
    <property type="entry name" value="Sigma2 domain of RNA polymerase sigma factors"/>
    <property type="match status" value="1"/>
</dbReference>
<evidence type="ECO:0000256" key="4">
    <source>
        <dbReference type="ARBA" id="ARBA00023125"/>
    </source>
</evidence>
<comment type="caution">
    <text evidence="8">The sequence shown here is derived from an EMBL/GenBank/DDBJ whole genome shotgun (WGS) entry which is preliminary data.</text>
</comment>
<comment type="similarity">
    <text evidence="1">Belongs to the sigma-70 factor family. ECF subfamily.</text>
</comment>
<evidence type="ECO:0000313" key="9">
    <source>
        <dbReference type="Proteomes" id="UP000654345"/>
    </source>
</evidence>
<dbReference type="NCBIfam" id="TIGR02937">
    <property type="entry name" value="sigma70-ECF"/>
    <property type="match status" value="1"/>
</dbReference>
<organism evidence="8 9">
    <name type="scientific">Ktedonobacter robiniae</name>
    <dbReference type="NCBI Taxonomy" id="2778365"/>
    <lineage>
        <taxon>Bacteria</taxon>
        <taxon>Bacillati</taxon>
        <taxon>Chloroflexota</taxon>
        <taxon>Ktedonobacteria</taxon>
        <taxon>Ktedonobacterales</taxon>
        <taxon>Ktedonobacteraceae</taxon>
        <taxon>Ktedonobacter</taxon>
    </lineage>
</organism>
<feature type="domain" description="RNA polymerase sigma-70 region 2" evidence="6">
    <location>
        <begin position="36"/>
        <end position="102"/>
    </location>
</feature>
<keyword evidence="8" id="KW-0240">DNA-directed RNA polymerase</keyword>
<gene>
    <name evidence="8" type="ORF">KSB_18570</name>
</gene>
<keyword evidence="2" id="KW-0805">Transcription regulation</keyword>
<evidence type="ECO:0000313" key="8">
    <source>
        <dbReference type="EMBL" id="GHO53382.1"/>
    </source>
</evidence>
<keyword evidence="4" id="KW-0238">DNA-binding</keyword>
<dbReference type="PANTHER" id="PTHR43133">
    <property type="entry name" value="RNA POLYMERASE ECF-TYPE SIGMA FACTO"/>
    <property type="match status" value="1"/>
</dbReference>
<dbReference type="InterPro" id="IPR014284">
    <property type="entry name" value="RNA_pol_sigma-70_dom"/>
</dbReference>
<dbReference type="InterPro" id="IPR013324">
    <property type="entry name" value="RNA_pol_sigma_r3/r4-like"/>
</dbReference>
<dbReference type="Pfam" id="PF04542">
    <property type="entry name" value="Sigma70_r2"/>
    <property type="match status" value="1"/>
</dbReference>
<reference evidence="8 9" key="1">
    <citation type="journal article" date="2021" name="Int. J. Syst. Evol. Microbiol.">
        <title>Reticulibacter mediterranei gen. nov., sp. nov., within the new family Reticulibacteraceae fam. nov., and Ktedonospora formicarum gen. nov., sp. nov., Ktedonobacter robiniae sp. nov., Dictyobacter formicarum sp. nov. and Dictyobacter arantiisoli sp. nov., belonging to the class Ktedonobacteria.</title>
        <authorList>
            <person name="Yabe S."/>
            <person name="Zheng Y."/>
            <person name="Wang C.M."/>
            <person name="Sakai Y."/>
            <person name="Abe K."/>
            <person name="Yokota A."/>
            <person name="Donadio S."/>
            <person name="Cavaletti L."/>
            <person name="Monciardini P."/>
        </authorList>
    </citation>
    <scope>NUCLEOTIDE SEQUENCE [LARGE SCALE GENOMIC DNA]</scope>
    <source>
        <strain evidence="8 9">SOSP1-30</strain>
    </source>
</reference>
<dbReference type="Gene3D" id="1.10.10.10">
    <property type="entry name" value="Winged helix-like DNA-binding domain superfamily/Winged helix DNA-binding domain"/>
    <property type="match status" value="1"/>
</dbReference>
<dbReference type="InterPro" id="IPR036388">
    <property type="entry name" value="WH-like_DNA-bd_sf"/>
</dbReference>
<dbReference type="EMBL" id="BNJG01000001">
    <property type="protein sequence ID" value="GHO53382.1"/>
    <property type="molecule type" value="Genomic_DNA"/>
</dbReference>
<dbReference type="CDD" id="cd06171">
    <property type="entry name" value="Sigma70_r4"/>
    <property type="match status" value="1"/>
</dbReference>
<evidence type="ECO:0000256" key="1">
    <source>
        <dbReference type="ARBA" id="ARBA00010641"/>
    </source>
</evidence>
<dbReference type="InterPro" id="IPR007627">
    <property type="entry name" value="RNA_pol_sigma70_r2"/>
</dbReference>
<dbReference type="Proteomes" id="UP000654345">
    <property type="component" value="Unassembled WGS sequence"/>
</dbReference>
<evidence type="ECO:0000256" key="2">
    <source>
        <dbReference type="ARBA" id="ARBA00023015"/>
    </source>
</evidence>
<name>A0ABQ3ULU4_9CHLR</name>
<dbReference type="Pfam" id="PF08281">
    <property type="entry name" value="Sigma70_r4_2"/>
    <property type="match status" value="1"/>
</dbReference>
<dbReference type="Gene3D" id="1.10.1740.10">
    <property type="match status" value="1"/>
</dbReference>